<accession>A0A090W5W8</accession>
<dbReference type="EMBL" id="BBNS01000008">
    <property type="protein sequence ID" value="GAL70844.1"/>
    <property type="molecule type" value="Genomic_DNA"/>
</dbReference>
<dbReference type="Proteomes" id="UP000029646">
    <property type="component" value="Unassembled WGS sequence"/>
</dbReference>
<evidence type="ECO:0000256" key="1">
    <source>
        <dbReference type="SAM" id="Phobius"/>
    </source>
</evidence>
<dbReference type="AlphaFoldDB" id="A0A090W5W8"/>
<evidence type="ECO:0000313" key="2">
    <source>
        <dbReference type="EMBL" id="GAL70844.1"/>
    </source>
</evidence>
<keyword evidence="1" id="KW-1133">Transmembrane helix</keyword>
<dbReference type="InterPro" id="IPR023296">
    <property type="entry name" value="Glyco_hydro_beta-prop_sf"/>
</dbReference>
<reference evidence="2 3" key="1">
    <citation type="journal article" date="2014" name="Genome Announc.">
        <title>Draft Genome Sequence of Marine Flavobacterium Jejuia pallidilutea Strain 11shimoA1 and Pigmentation Mutants.</title>
        <authorList>
            <person name="Takatani N."/>
            <person name="Nakanishi M."/>
            <person name="Meirelles P."/>
            <person name="Mino S."/>
            <person name="Suda W."/>
            <person name="Oshima K."/>
            <person name="Hattori M."/>
            <person name="Ohkuma M."/>
            <person name="Hosokawa M."/>
            <person name="Miyashita K."/>
            <person name="Thompson F.L."/>
            <person name="Niwa A."/>
            <person name="Sawabe T."/>
            <person name="Sawabe T."/>
        </authorList>
    </citation>
    <scope>NUCLEOTIDE SEQUENCE [LARGE SCALE GENOMIC DNA]</scope>
    <source>
        <strain evidence="3">JCM19302</strain>
    </source>
</reference>
<keyword evidence="1" id="KW-0812">Transmembrane</keyword>
<sequence>MKKYDKILKEGLYIILFMVTSLFAQNPIVPNVGLNDPHIHIFNDTAYVYASHDKSINNKKFIMEDWWVWSSPDLVNWTKRSVLNPKDTT</sequence>
<comment type="caution">
    <text evidence="2">The sequence shown here is derived from an EMBL/GenBank/DDBJ whole genome shotgun (WGS) entry which is preliminary data.</text>
</comment>
<feature type="transmembrane region" description="Helical" evidence="1">
    <location>
        <begin position="12"/>
        <end position="29"/>
    </location>
</feature>
<proteinExistence type="predicted"/>
<organism evidence="2 3">
    <name type="scientific">Jejuia pallidilutea</name>
    <dbReference type="NCBI Taxonomy" id="504487"/>
    <lineage>
        <taxon>Bacteria</taxon>
        <taxon>Pseudomonadati</taxon>
        <taxon>Bacteroidota</taxon>
        <taxon>Flavobacteriia</taxon>
        <taxon>Flavobacteriales</taxon>
        <taxon>Flavobacteriaceae</taxon>
        <taxon>Jejuia</taxon>
    </lineage>
</organism>
<gene>
    <name evidence="2" type="ORF">JCM19302_2007</name>
</gene>
<name>A0A090W5W8_9FLAO</name>
<dbReference type="SUPFAM" id="SSF75005">
    <property type="entry name" value="Arabinanase/levansucrase/invertase"/>
    <property type="match status" value="1"/>
</dbReference>
<dbReference type="Gene3D" id="2.115.10.20">
    <property type="entry name" value="Glycosyl hydrolase domain, family 43"/>
    <property type="match status" value="1"/>
</dbReference>
<protein>
    <recommendedName>
        <fullName evidence="4">Glycoside hydrolase</fullName>
    </recommendedName>
</protein>
<keyword evidence="1" id="KW-0472">Membrane</keyword>
<evidence type="ECO:0008006" key="4">
    <source>
        <dbReference type="Google" id="ProtNLM"/>
    </source>
</evidence>
<evidence type="ECO:0000313" key="3">
    <source>
        <dbReference type="Proteomes" id="UP000029646"/>
    </source>
</evidence>